<accession>S5MCD4</accession>
<gene>
    <name evidence="1" type="ORF">STAIW_v1c08100</name>
</gene>
<dbReference type="PATRIC" id="fig|1276220.3.peg.828"/>
<dbReference type="KEGG" id="stai:STAIW_v1c08100"/>
<evidence type="ECO:0000313" key="1">
    <source>
        <dbReference type="EMBL" id="AGR41398.1"/>
    </source>
</evidence>
<protein>
    <submittedName>
        <fullName evidence="1">Uncharacterized protein</fullName>
    </submittedName>
</protein>
<keyword evidence="2" id="KW-1185">Reference proteome</keyword>
<sequence>MLQITDIVSGVFSVKKNTDGSSNLEKVVNGILNSFGVTLNSETLTNEVKETIKTVGNSLNFFSDALDMSKYDNKTWTEAMNLALTELGDGIIKLSGGNSDFTNSLINAKDDTYVSVFKKAIAEFGETAAKLINEPLENSVVLNNLESISSIVNFARIKLVYISNFIIDNDVDSEIDLNDIVSFRNEKITQKDNSIDLSELLAKVHDILFPTSSGDNEKAPAFLQNAIKMLFVSDESKYSDDMILDINLANIIASITSGGGDLSNIIKTIGLDKFNDFSFNKGDFGFSYGLAEVINKLNVGLIIEGLIPGVGSIISLY</sequence>
<dbReference type="OrthoDB" id="399880at2"/>
<reference evidence="1 2" key="1">
    <citation type="journal article" date="2013" name="Genome Biol. Evol.">
        <title>Comparison of metabolic capacities and inference of gene content evolution in mosquito-associated Spiroplasma diminutum and S. taiwanense.</title>
        <authorList>
            <person name="Lo W.S."/>
            <person name="Ku C."/>
            <person name="Chen L.L."/>
            <person name="Chang T.H."/>
            <person name="Kuo C.H."/>
        </authorList>
    </citation>
    <scope>NUCLEOTIDE SEQUENCE [LARGE SCALE GENOMIC DNA]</scope>
    <source>
        <strain evidence="1">CT-1</strain>
    </source>
</reference>
<dbReference type="AlphaFoldDB" id="S5MCD4"/>
<proteinExistence type="predicted"/>
<name>S5MCD4_9MOLU</name>
<organism evidence="1 2">
    <name type="scientific">Spiroplasma taiwanense CT-1</name>
    <dbReference type="NCBI Taxonomy" id="1276220"/>
    <lineage>
        <taxon>Bacteria</taxon>
        <taxon>Bacillati</taxon>
        <taxon>Mycoplasmatota</taxon>
        <taxon>Mollicutes</taxon>
        <taxon>Entomoplasmatales</taxon>
        <taxon>Spiroplasmataceae</taxon>
        <taxon>Spiroplasma</taxon>
    </lineage>
</organism>
<dbReference type="HOGENOM" id="CLU_876910_0_0_14"/>
<dbReference type="STRING" id="1276220.STAIW_v1c08100"/>
<dbReference type="Proteomes" id="UP000014984">
    <property type="component" value="Chromosome"/>
</dbReference>
<dbReference type="RefSeq" id="WP_020834537.1">
    <property type="nucleotide sequence ID" value="NC_021846.1"/>
</dbReference>
<evidence type="ECO:0000313" key="2">
    <source>
        <dbReference type="Proteomes" id="UP000014984"/>
    </source>
</evidence>
<dbReference type="EMBL" id="CP005074">
    <property type="protein sequence ID" value="AGR41398.1"/>
    <property type="molecule type" value="Genomic_DNA"/>
</dbReference>